<dbReference type="Pfam" id="PF13641">
    <property type="entry name" value="Glyco_tranf_2_3"/>
    <property type="match status" value="1"/>
</dbReference>
<feature type="transmembrane region" description="Helical" evidence="1">
    <location>
        <begin position="378"/>
        <end position="395"/>
    </location>
</feature>
<feature type="transmembrane region" description="Helical" evidence="1">
    <location>
        <begin position="416"/>
        <end position="435"/>
    </location>
</feature>
<evidence type="ECO:0000313" key="2">
    <source>
        <dbReference type="EMBL" id="NNG53953.1"/>
    </source>
</evidence>
<dbReference type="InterPro" id="IPR029044">
    <property type="entry name" value="Nucleotide-diphossugar_trans"/>
</dbReference>
<keyword evidence="1" id="KW-0812">Transmembrane</keyword>
<keyword evidence="5" id="KW-1185">Reference proteome</keyword>
<gene>
    <name evidence="2" type="ORF">HKX05_11375</name>
    <name evidence="3" type="ORF">HLV41_08225</name>
</gene>
<dbReference type="RefSeq" id="WP_082795176.1">
    <property type="nucleotide sequence ID" value="NZ_JABEOV010000015.1"/>
</dbReference>
<dbReference type="GO" id="GO:0016740">
    <property type="term" value="F:transferase activity"/>
    <property type="evidence" value="ECO:0007669"/>
    <property type="project" value="UniProtKB-KW"/>
</dbReference>
<dbReference type="Proteomes" id="UP000531581">
    <property type="component" value="Unassembled WGS sequence"/>
</dbReference>
<reference evidence="4 5" key="1">
    <citation type="submission" date="2020-05" db="EMBL/GenBank/DDBJ databases">
        <title>Draft Genome Sequences of Sphingomonas sp. Isolated from the International Space Station.</title>
        <authorList>
            <person name="Bijlani S."/>
            <person name="Singh N.K."/>
            <person name="Mason C.E."/>
            <person name="Wang C.C."/>
            <person name="Venkateswaran K."/>
        </authorList>
    </citation>
    <scope>NUCLEOTIDE SEQUENCE [LARGE SCALE GENOMIC DNA]</scope>
    <source>
        <strain evidence="2 5">IIF7SW-B5</strain>
        <strain evidence="3">ISS-IIF7SWP</strain>
    </source>
</reference>
<dbReference type="NCBIfam" id="NF011307">
    <property type="entry name" value="PRK14716.1-5"/>
    <property type="match status" value="1"/>
</dbReference>
<evidence type="ECO:0000313" key="5">
    <source>
        <dbReference type="Proteomes" id="UP000557656"/>
    </source>
</evidence>
<feature type="transmembrane region" description="Helical" evidence="1">
    <location>
        <begin position="342"/>
        <end position="366"/>
    </location>
</feature>
<keyword evidence="1" id="KW-0472">Membrane</keyword>
<protein>
    <submittedName>
        <fullName evidence="3">Glycosyl transferase family protein</fullName>
    </submittedName>
</protein>
<evidence type="ECO:0000313" key="3">
    <source>
        <dbReference type="EMBL" id="NVP31027.1"/>
    </source>
</evidence>
<organism evidence="3 4">
    <name type="scientific">Sphingomonas sanguinis</name>
    <dbReference type="NCBI Taxonomy" id="33051"/>
    <lineage>
        <taxon>Bacteria</taxon>
        <taxon>Pseudomonadati</taxon>
        <taxon>Pseudomonadota</taxon>
        <taxon>Alphaproteobacteria</taxon>
        <taxon>Sphingomonadales</taxon>
        <taxon>Sphingomonadaceae</taxon>
        <taxon>Sphingomonas</taxon>
    </lineage>
</organism>
<keyword evidence="3" id="KW-0808">Transferase</keyword>
<accession>A0A7Y7QUN7</accession>
<evidence type="ECO:0000256" key="1">
    <source>
        <dbReference type="SAM" id="Phobius"/>
    </source>
</evidence>
<dbReference type="SUPFAM" id="SSF53448">
    <property type="entry name" value="Nucleotide-diphospho-sugar transferases"/>
    <property type="match status" value="1"/>
</dbReference>
<dbReference type="EMBL" id="JABYQV010000005">
    <property type="protein sequence ID" value="NVP31027.1"/>
    <property type="molecule type" value="Genomic_DNA"/>
</dbReference>
<dbReference type="Proteomes" id="UP000557656">
    <property type="component" value="Unassembled WGS sequence"/>
</dbReference>
<name>A0A7Y7QUN7_9SPHN</name>
<sequence length="459" mass="50179">MGEITAVIEVVARELLLFAAAGLLIGGLDDLLVDLLYFARRIIKGPATPIRSYALPRPVRSGRIIVFTPAWDESAVIGAMLSTALGRFRHPDYRIYVGLYPNDPATILAAADVAERDDRIRLVIGSRDGPTTKADCLNTLWHALQRDMAAEDFQAKAIVLHDAEDVVHPDELTVFDSLIEERAVVQLPVLPLVVPGSRLVSGHYADEFAESHIKQLVVRTWIGAGMPLAGTGCAISPAMLGRIAASRGGDPFDATSLTEDYELGLRIAELGGQGLFARVADGTRGGVVAVRAYFPATLLAAVRQKARWMTGIALIGWDRTGWGRALAMGDHWWRLRDRRGPIAMLVLAAAYLGMFTDALAIALHWIANTPLSPVHPGLRMLFGINALLLLWRLAVRMTFTGRAYGWREALWSLPRFIIGNFVALAAIPRALIRYIHVLRGGVAAWDKTSHHFPDLSTQS</sequence>
<comment type="caution">
    <text evidence="3">The sequence shown here is derived from an EMBL/GenBank/DDBJ whole genome shotgun (WGS) entry which is preliminary data.</text>
</comment>
<proteinExistence type="predicted"/>
<keyword evidence="1" id="KW-1133">Transmembrane helix</keyword>
<dbReference type="GeneID" id="78488032"/>
<dbReference type="EMBL" id="JABEOV010000015">
    <property type="protein sequence ID" value="NNG53953.1"/>
    <property type="molecule type" value="Genomic_DNA"/>
</dbReference>
<dbReference type="AlphaFoldDB" id="A0A7Y7QUN7"/>
<evidence type="ECO:0000313" key="4">
    <source>
        <dbReference type="Proteomes" id="UP000531581"/>
    </source>
</evidence>
<feature type="transmembrane region" description="Helical" evidence="1">
    <location>
        <begin position="15"/>
        <end position="38"/>
    </location>
</feature>
<dbReference type="Gene3D" id="3.90.550.10">
    <property type="entry name" value="Spore Coat Polysaccharide Biosynthesis Protein SpsA, Chain A"/>
    <property type="match status" value="1"/>
</dbReference>